<proteinExistence type="predicted"/>
<organism evidence="2 3">
    <name type="scientific">Pseudonocardia kongjuensis</name>
    <dbReference type="NCBI Taxonomy" id="102227"/>
    <lineage>
        <taxon>Bacteria</taxon>
        <taxon>Bacillati</taxon>
        <taxon>Actinomycetota</taxon>
        <taxon>Actinomycetes</taxon>
        <taxon>Pseudonocardiales</taxon>
        <taxon>Pseudonocardiaceae</taxon>
        <taxon>Pseudonocardia</taxon>
    </lineage>
</organism>
<feature type="domain" description="AB hydrolase-1" evidence="1">
    <location>
        <begin position="60"/>
        <end position="286"/>
    </location>
</feature>
<dbReference type="InterPro" id="IPR000073">
    <property type="entry name" value="AB_hydrolase_1"/>
</dbReference>
<sequence length="299" mass="31249">MDAAVERADMEIYRSASGRQVIQDWCTHELERVLPTADLRTVATPLGPTHLTTVGVGPNVVLLPGTNFGAATSTPLIAALAGAFRVTTVDLPGQPGLSCGTRLQDNLVAQHRRWLAHVLGEISGSGQPPLVIGESLGAAVALCAEPGPHIGGLILVVPAGLVGARVDVRTLAATLPWLLRPTRPRAGRLLATMASGAAILDANQLTEWMTLVPEHVRSSLAPAPLPNPVLSAWRNTPCQVVVGARDRIYGPHRLADPAQKLLHCSTTVVPDAGHLLTHTAPYAVAQVASKLSRLVGGAT</sequence>
<evidence type="ECO:0000313" key="2">
    <source>
        <dbReference type="EMBL" id="GAA1393654.1"/>
    </source>
</evidence>
<reference evidence="2 3" key="1">
    <citation type="journal article" date="2019" name="Int. J. Syst. Evol. Microbiol.">
        <title>The Global Catalogue of Microorganisms (GCM) 10K type strain sequencing project: providing services to taxonomists for standard genome sequencing and annotation.</title>
        <authorList>
            <consortium name="The Broad Institute Genomics Platform"/>
            <consortium name="The Broad Institute Genome Sequencing Center for Infectious Disease"/>
            <person name="Wu L."/>
            <person name="Ma J."/>
        </authorList>
    </citation>
    <scope>NUCLEOTIDE SEQUENCE [LARGE SCALE GENOMIC DNA]</scope>
    <source>
        <strain evidence="2 3">JCM 11896</strain>
    </source>
</reference>
<dbReference type="EMBL" id="BAAAJK010000024">
    <property type="protein sequence ID" value="GAA1393654.1"/>
    <property type="molecule type" value="Genomic_DNA"/>
</dbReference>
<evidence type="ECO:0000259" key="1">
    <source>
        <dbReference type="Pfam" id="PF12697"/>
    </source>
</evidence>
<dbReference type="Proteomes" id="UP001501414">
    <property type="component" value="Unassembled WGS sequence"/>
</dbReference>
<comment type="caution">
    <text evidence="2">The sequence shown here is derived from an EMBL/GenBank/DDBJ whole genome shotgun (WGS) entry which is preliminary data.</text>
</comment>
<gene>
    <name evidence="2" type="ORF">GCM10009613_40450</name>
</gene>
<keyword evidence="3" id="KW-1185">Reference proteome</keyword>
<dbReference type="InterPro" id="IPR029058">
    <property type="entry name" value="AB_hydrolase_fold"/>
</dbReference>
<dbReference type="SUPFAM" id="SSF53474">
    <property type="entry name" value="alpha/beta-Hydrolases"/>
    <property type="match status" value="1"/>
</dbReference>
<dbReference type="Gene3D" id="3.40.50.1820">
    <property type="entry name" value="alpha/beta hydrolase"/>
    <property type="match status" value="1"/>
</dbReference>
<name>A0ABN1Y1I8_9PSEU</name>
<accession>A0ABN1Y1I8</accession>
<evidence type="ECO:0000313" key="3">
    <source>
        <dbReference type="Proteomes" id="UP001501414"/>
    </source>
</evidence>
<protein>
    <recommendedName>
        <fullName evidence="1">AB hydrolase-1 domain-containing protein</fullName>
    </recommendedName>
</protein>
<dbReference type="Pfam" id="PF12697">
    <property type="entry name" value="Abhydrolase_6"/>
    <property type="match status" value="1"/>
</dbReference>